<dbReference type="SUPFAM" id="SSF51905">
    <property type="entry name" value="FAD/NAD(P)-binding domain"/>
    <property type="match status" value="1"/>
</dbReference>
<dbReference type="Pfam" id="PF01593">
    <property type="entry name" value="Amino_oxidase"/>
    <property type="match status" value="1"/>
</dbReference>
<evidence type="ECO:0000259" key="1">
    <source>
        <dbReference type="Pfam" id="PF01593"/>
    </source>
</evidence>
<evidence type="ECO:0000313" key="2">
    <source>
        <dbReference type="EMBL" id="KAA5545974.1"/>
    </source>
</evidence>
<protein>
    <submittedName>
        <fullName evidence="2">FAD-dependent oxidoreductase</fullName>
    </submittedName>
</protein>
<dbReference type="InterPro" id="IPR036188">
    <property type="entry name" value="FAD/NAD-bd_sf"/>
</dbReference>
<dbReference type="EMBL" id="VWOX01000002">
    <property type="protein sequence ID" value="KAA5545974.1"/>
    <property type="molecule type" value="Genomic_DNA"/>
</dbReference>
<dbReference type="Gene3D" id="3.50.50.60">
    <property type="entry name" value="FAD/NAD(P)-binding domain"/>
    <property type="match status" value="1"/>
</dbReference>
<dbReference type="GO" id="GO:0016491">
    <property type="term" value="F:oxidoreductase activity"/>
    <property type="evidence" value="ECO:0007669"/>
    <property type="project" value="InterPro"/>
</dbReference>
<keyword evidence="3" id="KW-1185">Reference proteome</keyword>
<name>A0A5M6DEL4_9BACT</name>
<organism evidence="2 3">
    <name type="scientific">Roseiconus nitratireducens</name>
    <dbReference type="NCBI Taxonomy" id="2605748"/>
    <lineage>
        <taxon>Bacteria</taxon>
        <taxon>Pseudomonadati</taxon>
        <taxon>Planctomycetota</taxon>
        <taxon>Planctomycetia</taxon>
        <taxon>Pirellulales</taxon>
        <taxon>Pirellulaceae</taxon>
        <taxon>Roseiconus</taxon>
    </lineage>
</organism>
<accession>A0A5M6DEL4</accession>
<reference evidence="2 3" key="1">
    <citation type="submission" date="2019-08" db="EMBL/GenBank/DDBJ databases">
        <authorList>
            <person name="Dhanesh K."/>
            <person name="Kumar G."/>
            <person name="Sasikala C."/>
            <person name="Venkata Ramana C."/>
        </authorList>
    </citation>
    <scope>NUCLEOTIDE SEQUENCE [LARGE SCALE GENOMIC DNA]</scope>
    <source>
        <strain evidence="2 3">JC645</strain>
    </source>
</reference>
<dbReference type="AlphaFoldDB" id="A0A5M6DEL4"/>
<comment type="caution">
    <text evidence="2">The sequence shown here is derived from an EMBL/GenBank/DDBJ whole genome shotgun (WGS) entry which is preliminary data.</text>
</comment>
<dbReference type="Proteomes" id="UP000324479">
    <property type="component" value="Unassembled WGS sequence"/>
</dbReference>
<dbReference type="InterPro" id="IPR002937">
    <property type="entry name" value="Amino_oxidase"/>
</dbReference>
<sequence>MEKRRVTSRRTAESKHRLGRREMLAYLAGVPLLGLAGCDGGRAFSFSGDLLNPNYSVAHRLRDGWRPPPPEGDPGGRRVVIVGGGIAGLAAAWQLSRRGVEDFVVLELEDRPGGTAISGQDGEFRFPWGAHYIPAPMKENRDLVALLEEMDVIVGRTTDGEPVVGEAFLCRDPSERLCVDGRWHYGLYPDQDATESDLRQLERFQQKMIELAHGRDDRGRRLFAIPMATGSDSAKVRALDRQSMAQWMTDNGFDSPRLRWLADYACRDDYGLTLEQTSAWAGLFYFTSRIPAEGTESQPVITWPEGNGRVVRHLAEHCGDRLIGGQTVVKVQNQGEGVRVEAVDNAMLASVAYVADRVIFAAPQFVAPHVVADWNASGRSINSFHYGGWVVANLRLSQRPSERLTEMCWDNVFFDSRSLGYVTSTHQVGLDHGPTVITWYQPLLDDDPRVSRAELMRLDWSDWARVIVSDLRKGHPDIESLIERLEVMRWGHAMIQPRVGFVFGAEREQAAKPIGRVHFAGTDLSGIALLEEAFSRGVSAANAVVQADPKSRA</sequence>
<dbReference type="PANTHER" id="PTHR42923">
    <property type="entry name" value="PROTOPORPHYRINOGEN OXIDASE"/>
    <property type="match status" value="1"/>
</dbReference>
<gene>
    <name evidence="2" type="ORF">FYK55_03410</name>
</gene>
<feature type="domain" description="Amine oxidase" evidence="1">
    <location>
        <begin position="86"/>
        <end position="544"/>
    </location>
</feature>
<dbReference type="InterPro" id="IPR050464">
    <property type="entry name" value="Zeta_carotene_desat/Oxidored"/>
</dbReference>
<evidence type="ECO:0000313" key="3">
    <source>
        <dbReference type="Proteomes" id="UP000324479"/>
    </source>
</evidence>
<proteinExistence type="predicted"/>
<dbReference type="PANTHER" id="PTHR42923:SF39">
    <property type="entry name" value="AMINO OXIDASE"/>
    <property type="match status" value="1"/>
</dbReference>